<evidence type="ECO:0000313" key="1">
    <source>
        <dbReference type="EnsemblMetazoa" id="AALB014816-PA"/>
    </source>
</evidence>
<dbReference type="EnsemblMetazoa" id="AALB014816-RA">
    <property type="protein sequence ID" value="AALB014816-PA"/>
    <property type="gene ID" value="AALB014816"/>
</dbReference>
<reference evidence="1" key="2">
    <citation type="submission" date="2022-08" db="UniProtKB">
        <authorList>
            <consortium name="EnsemblMetazoa"/>
        </authorList>
    </citation>
    <scope>IDENTIFICATION</scope>
    <source>
        <strain evidence="1">STECLA/ALBI9_A</strain>
    </source>
</reference>
<proteinExistence type="predicted"/>
<organism evidence="1 2">
    <name type="scientific">Anopheles albimanus</name>
    <name type="common">New world malaria mosquito</name>
    <dbReference type="NCBI Taxonomy" id="7167"/>
    <lineage>
        <taxon>Eukaryota</taxon>
        <taxon>Metazoa</taxon>
        <taxon>Ecdysozoa</taxon>
        <taxon>Arthropoda</taxon>
        <taxon>Hexapoda</taxon>
        <taxon>Insecta</taxon>
        <taxon>Pterygota</taxon>
        <taxon>Neoptera</taxon>
        <taxon>Endopterygota</taxon>
        <taxon>Diptera</taxon>
        <taxon>Nematocera</taxon>
        <taxon>Culicoidea</taxon>
        <taxon>Culicidae</taxon>
        <taxon>Anophelinae</taxon>
        <taxon>Anopheles</taxon>
    </lineage>
</organism>
<protein>
    <submittedName>
        <fullName evidence="1">Uncharacterized protein</fullName>
    </submittedName>
</protein>
<keyword evidence="2" id="KW-1185">Reference proteome</keyword>
<name>A0A8W7K2T8_ANOAL</name>
<dbReference type="AlphaFoldDB" id="A0A8W7K2T8"/>
<evidence type="ECO:0000313" key="2">
    <source>
        <dbReference type="Proteomes" id="UP000069272"/>
    </source>
</evidence>
<sequence length="164" mass="19116">MDYLFQRMEEHNYTLRSEIKHLWIVLEKIHKNIEAKGNPSICSEIVTMGQNAEMFSAEVEMKLNTPKDIDEPFVDIFNEPEEMAETKQQILENMGGIKKIGYILLSEMGNDYCQSKIRNYCVEKGLKVVALHKQNRKLASMKMDGDNMIYYFKDVVDNARLNNI</sequence>
<dbReference type="Proteomes" id="UP000069272">
    <property type="component" value="Chromosome 2R"/>
</dbReference>
<accession>A0A8W7K2T8</accession>
<reference evidence="1 2" key="1">
    <citation type="journal article" date="2017" name="G3 (Bethesda)">
        <title>The Physical Genome Mapping of Anopheles albimanus Corrected Scaffold Misassemblies and Identified Interarm Rearrangements in Genus Anopheles.</title>
        <authorList>
            <person name="Artemov G.N."/>
            <person name="Peery A.N."/>
            <person name="Jiang X."/>
            <person name="Tu Z."/>
            <person name="Stegniy V.N."/>
            <person name="Sharakhova M.V."/>
            <person name="Sharakhov I.V."/>
        </authorList>
    </citation>
    <scope>NUCLEOTIDE SEQUENCE [LARGE SCALE GENOMIC DNA]</scope>
    <source>
        <strain evidence="1 2">ALBI9_A</strain>
    </source>
</reference>